<feature type="compositionally biased region" description="Basic and acidic residues" evidence="1">
    <location>
        <begin position="545"/>
        <end position="558"/>
    </location>
</feature>
<reference evidence="3" key="1">
    <citation type="submission" date="2016-03" db="EMBL/GenBank/DDBJ databases">
        <title>Updated assembly of Pseudogymnoascus destructans, the fungus causing white-nose syndrome of bats.</title>
        <authorList>
            <person name="Palmer J.M."/>
            <person name="Drees K.P."/>
            <person name="Foster J.T."/>
            <person name="Lindner D.L."/>
        </authorList>
    </citation>
    <scope>NUCLEOTIDE SEQUENCE [LARGE SCALE GENOMIC DNA]</scope>
    <source>
        <strain evidence="3">20631-21</strain>
    </source>
</reference>
<organism evidence="3">
    <name type="scientific">Pseudogymnoascus destructans</name>
    <dbReference type="NCBI Taxonomy" id="655981"/>
    <lineage>
        <taxon>Eukaryota</taxon>
        <taxon>Fungi</taxon>
        <taxon>Dikarya</taxon>
        <taxon>Ascomycota</taxon>
        <taxon>Pezizomycotina</taxon>
        <taxon>Leotiomycetes</taxon>
        <taxon>Thelebolales</taxon>
        <taxon>Thelebolaceae</taxon>
        <taxon>Pseudogymnoascus</taxon>
    </lineage>
</organism>
<proteinExistence type="predicted"/>
<protein>
    <recommendedName>
        <fullName evidence="2">DUF2293 domain-containing protein</fullName>
    </recommendedName>
</protein>
<name>A0A177AC99_9PEZI</name>
<dbReference type="Pfam" id="PF10056">
    <property type="entry name" value="DUF2293"/>
    <property type="match status" value="1"/>
</dbReference>
<feature type="region of interest" description="Disordered" evidence="1">
    <location>
        <begin position="331"/>
        <end position="427"/>
    </location>
</feature>
<feature type="region of interest" description="Disordered" evidence="1">
    <location>
        <begin position="736"/>
        <end position="775"/>
    </location>
</feature>
<dbReference type="OrthoDB" id="5288828at2759"/>
<feature type="compositionally biased region" description="Acidic residues" evidence="1">
    <location>
        <begin position="303"/>
        <end position="320"/>
    </location>
</feature>
<dbReference type="PANTHER" id="PTHR38113">
    <property type="match status" value="1"/>
</dbReference>
<accession>A0A177AC99</accession>
<dbReference type="VEuPathDB" id="FungiDB:GMDG_05578"/>
<feature type="compositionally biased region" description="Low complexity" evidence="1">
    <location>
        <begin position="8"/>
        <end position="22"/>
    </location>
</feature>
<feature type="region of interest" description="Disordered" evidence="1">
    <location>
        <begin position="797"/>
        <end position="928"/>
    </location>
</feature>
<feature type="compositionally biased region" description="Basic residues" evidence="1">
    <location>
        <begin position="369"/>
        <end position="391"/>
    </location>
</feature>
<gene>
    <name evidence="3" type="ORF">VC83_04084</name>
</gene>
<feature type="domain" description="DUF2293" evidence="2">
    <location>
        <begin position="193"/>
        <end position="281"/>
    </location>
</feature>
<sequence>MPREKARGAALAGAAARRPAAVQRHRRGKKGREAARVAKVSSRPKAPPPLPRTDLVAVPVHAKLKYANSYWEFTENKEKKKKLEFCITNDKTPPAGFTFVPVGNPELSKACKEVSREVGAMIFIVSNTKEQNHNLFDHIHRIGFHFRSYIVDQAASTLGGLQAVTGDGKPIVENSGDEIPETQEEINKQADAALRDLFPRIPNTDREMIIQHAFQIGAIFQGKPVVGLQPELTLSRRVQLAANAHIRHNHTRYDKLLHETDYLNARRVVEPLCLDFIMKWRGDEETGRDQLDELLREVVVIPDSDEESEEEEESASDDDEVQFLREVLHAAPHRQGTNPPRHGNRFHVDDPRRNEGGEGDAYSEIATRTRSKTNNKQARGRKDKQARRGFKRYQAWEDAQKRQQASHAAPVRQPSYDDRRNNESRHAHRLTNNVSGFYGGDERLPAEEPQRLQRNVVDNQPRYREVSFNVGGSTICTDNRKQLPVSRPLESVQYQQAPVSRAPEQGHYVQREVMLRSNILDQYKDPPPRSTYEYVDRPIVTETGEPWRSEAPRAREPRQLAGMTRPFSPHDALPSIERGDLPSDRPDRRESPVMMSVRQARNAPPRAHEEQVLYTRGEPEPKRFRPLPVHSNVIYDDEPEVVPKRRRVAADPGVFQPANTGVEYVRLRPVPRADDRFFPSSSSAASSQGIEERRYDHAFTQNAVVDSQPSMMSQQPLAPRELRPVRHVADHNAAFGKLSLDDRAQRGESQAPMRQRVVEQQRPTAYVSENRPPGAYEQRYAAQEPQYYQRPVGVTREQAEYQSRDPVPLYLPARPPPAERPRPELPARPLPAERPHSALPARLLPAERPYGDFEPQPVEYRRVPSREQQYREVRTRPAEDIGDPRYAARQVRPRGGKVRYEVAPGPAPNGPKMYSGSTPRPGEVIVLD</sequence>
<dbReference type="PANTHER" id="PTHR38113:SF1">
    <property type="entry name" value="DUF2293 DOMAIN-CONTAINING PROTEIN"/>
    <property type="match status" value="1"/>
</dbReference>
<dbReference type="EMBL" id="KV441393">
    <property type="protein sequence ID" value="OAF59735.2"/>
    <property type="molecule type" value="Genomic_DNA"/>
</dbReference>
<feature type="compositionally biased region" description="Basic and acidic residues" evidence="1">
    <location>
        <begin position="415"/>
        <end position="425"/>
    </location>
</feature>
<feature type="region of interest" description="Disordered" evidence="1">
    <location>
        <begin position="301"/>
        <end position="320"/>
    </location>
</feature>
<dbReference type="eggNOG" id="ENOG502SQ7Q">
    <property type="taxonomic scope" value="Eukaryota"/>
</dbReference>
<evidence type="ECO:0000313" key="3">
    <source>
        <dbReference type="EMBL" id="OAF59735.2"/>
    </source>
</evidence>
<evidence type="ECO:0000259" key="2">
    <source>
        <dbReference type="Pfam" id="PF10056"/>
    </source>
</evidence>
<dbReference type="GeneID" id="36287157"/>
<dbReference type="AlphaFoldDB" id="A0A177AC99"/>
<evidence type="ECO:0000256" key="1">
    <source>
        <dbReference type="SAM" id="MobiDB-lite"/>
    </source>
</evidence>
<feature type="region of interest" description="Disordered" evidence="1">
    <location>
        <begin position="1"/>
        <end position="52"/>
    </location>
</feature>
<dbReference type="InterPro" id="IPR018744">
    <property type="entry name" value="DUF2293"/>
</dbReference>
<feature type="compositionally biased region" description="Basic and acidic residues" evidence="1">
    <location>
        <begin position="859"/>
        <end position="883"/>
    </location>
</feature>
<feature type="region of interest" description="Disordered" evidence="1">
    <location>
        <begin position="543"/>
        <end position="625"/>
    </location>
</feature>
<feature type="compositionally biased region" description="Basic and acidic residues" evidence="1">
    <location>
        <begin position="606"/>
        <end position="623"/>
    </location>
</feature>
<dbReference type="RefSeq" id="XP_024325018.1">
    <property type="nucleotide sequence ID" value="XM_024467721.1"/>
</dbReference>
<feature type="compositionally biased region" description="Basic and acidic residues" evidence="1">
    <location>
        <begin position="817"/>
        <end position="836"/>
    </location>
</feature>
<feature type="compositionally biased region" description="Basic and acidic residues" evidence="1">
    <location>
        <begin position="346"/>
        <end position="356"/>
    </location>
</feature>
<feature type="compositionally biased region" description="Basic and acidic residues" evidence="1">
    <location>
        <begin position="577"/>
        <end position="591"/>
    </location>
</feature>
<dbReference type="Proteomes" id="UP000077154">
    <property type="component" value="Unassembled WGS sequence"/>
</dbReference>